<dbReference type="PANTHER" id="PTHR11820:SF7">
    <property type="entry name" value="ACYLPYRUVASE FAHD1, MITOCHONDRIAL"/>
    <property type="match status" value="1"/>
</dbReference>
<dbReference type="Gene3D" id="3.90.850.10">
    <property type="entry name" value="Fumarylacetoacetase-like, C-terminal domain"/>
    <property type="match status" value="1"/>
</dbReference>
<proteinExistence type="predicted"/>
<evidence type="ECO:0000259" key="2">
    <source>
        <dbReference type="Pfam" id="PF01557"/>
    </source>
</evidence>
<dbReference type="GO" id="GO:0016787">
    <property type="term" value="F:hydrolase activity"/>
    <property type="evidence" value="ECO:0007669"/>
    <property type="project" value="UniProtKB-KW"/>
</dbReference>
<dbReference type="InterPro" id="IPR011234">
    <property type="entry name" value="Fumarylacetoacetase-like_C"/>
</dbReference>
<protein>
    <submittedName>
        <fullName evidence="3">Fumarylacetoacetate hydrolase family protein</fullName>
    </submittedName>
</protein>
<keyword evidence="4" id="KW-1185">Reference proteome</keyword>
<feature type="domain" description="Fumarylacetoacetase-like C-terminal" evidence="2">
    <location>
        <begin position="80"/>
        <end position="294"/>
    </location>
</feature>
<dbReference type="InterPro" id="IPR036663">
    <property type="entry name" value="Fumarylacetoacetase_C_sf"/>
</dbReference>
<name>A0ABT3Z8R9_9HYPH</name>
<dbReference type="EMBL" id="JAOVZR010000001">
    <property type="protein sequence ID" value="MCY0148170.1"/>
    <property type="molecule type" value="Genomic_DNA"/>
</dbReference>
<evidence type="ECO:0000313" key="4">
    <source>
        <dbReference type="Proteomes" id="UP001073227"/>
    </source>
</evidence>
<reference evidence="3" key="1">
    <citation type="submission" date="2022-10" db="EMBL/GenBank/DDBJ databases">
        <title>Hoeflea sp. G2-23, isolated from marine algae.</title>
        <authorList>
            <person name="Kristyanto S."/>
            <person name="Kim J.M."/>
            <person name="Jeon C.O."/>
        </authorList>
    </citation>
    <scope>NUCLEOTIDE SEQUENCE</scope>
    <source>
        <strain evidence="3">G2-23</strain>
    </source>
</reference>
<evidence type="ECO:0000313" key="3">
    <source>
        <dbReference type="EMBL" id="MCY0148170.1"/>
    </source>
</evidence>
<keyword evidence="3" id="KW-0378">Hydrolase</keyword>
<dbReference type="Proteomes" id="UP001073227">
    <property type="component" value="Unassembled WGS sequence"/>
</dbReference>
<evidence type="ECO:0000256" key="1">
    <source>
        <dbReference type="ARBA" id="ARBA00022723"/>
    </source>
</evidence>
<dbReference type="PANTHER" id="PTHR11820">
    <property type="entry name" value="ACYLPYRUVASE"/>
    <property type="match status" value="1"/>
</dbReference>
<gene>
    <name evidence="3" type="ORF">OEG84_10705</name>
</gene>
<dbReference type="SUPFAM" id="SSF56529">
    <property type="entry name" value="FAH"/>
    <property type="match status" value="1"/>
</dbReference>
<accession>A0ABT3Z8R9</accession>
<dbReference type="RefSeq" id="WP_267653745.1">
    <property type="nucleotide sequence ID" value="NZ_JAOVZR010000001.1"/>
</dbReference>
<dbReference type="Pfam" id="PF01557">
    <property type="entry name" value="FAA_hydrolase"/>
    <property type="match status" value="1"/>
</dbReference>
<organism evidence="3 4">
    <name type="scientific">Hoeflea algicola</name>
    <dbReference type="NCBI Taxonomy" id="2983763"/>
    <lineage>
        <taxon>Bacteria</taxon>
        <taxon>Pseudomonadati</taxon>
        <taxon>Pseudomonadota</taxon>
        <taxon>Alphaproteobacteria</taxon>
        <taxon>Hyphomicrobiales</taxon>
        <taxon>Rhizobiaceae</taxon>
        <taxon>Hoeflea</taxon>
    </lineage>
</organism>
<keyword evidence="1" id="KW-0479">Metal-binding</keyword>
<comment type="caution">
    <text evidence="3">The sequence shown here is derived from an EMBL/GenBank/DDBJ whole genome shotgun (WGS) entry which is preliminary data.</text>
</comment>
<sequence length="295" mass="31446">MKLVTYALDGAEHVGVMTDEGIIPLSILNSDMPDEMHAVVAGGSVLLNQIADAIIASSPTPLDPTDVALLAPFPRPRRNVFCVGKNYYAHAREFEVSGFDSSSAGQQIPEVPIIFTKATTSVVGSGDTVESALDPTGSVDYEGELAVVIGTGGRGINSTDAMKHVYGYTIINDVTSRDIQRQHKQWFLGKSMDTFCPMGPVITTADELHDIRSIQLTTRVNGEVRQNASVKDLIFDIPRLIETLSKSMTLEPGDLIATGTPAGVGIGFTPPRYLQPGDHVEVEISGIGVLANPIG</sequence>